<dbReference type="Pfam" id="PF08944">
    <property type="entry name" value="p47_phox_C"/>
    <property type="match status" value="1"/>
</dbReference>
<reference evidence="6" key="2">
    <citation type="submission" date="2025-09" db="UniProtKB">
        <authorList>
            <consortium name="Ensembl"/>
        </authorList>
    </citation>
    <scope>IDENTIFICATION</scope>
</reference>
<dbReference type="PROSITE" id="PS50195">
    <property type="entry name" value="PX"/>
    <property type="match status" value="1"/>
</dbReference>
<keyword evidence="1 2" id="KW-0728">SH3 domain</keyword>
<feature type="domain" description="PX" evidence="5">
    <location>
        <begin position="1"/>
        <end position="115"/>
    </location>
</feature>
<dbReference type="GO" id="GO:0042554">
    <property type="term" value="P:superoxide anion generation"/>
    <property type="evidence" value="ECO:0007669"/>
    <property type="project" value="TreeGrafter"/>
</dbReference>
<feature type="region of interest" description="Disordered" evidence="3">
    <location>
        <begin position="268"/>
        <end position="294"/>
    </location>
</feature>
<evidence type="ECO:0000256" key="1">
    <source>
        <dbReference type="ARBA" id="ARBA00022443"/>
    </source>
</evidence>
<reference evidence="6" key="1">
    <citation type="submission" date="2025-08" db="UniProtKB">
        <authorList>
            <consortium name="Ensembl"/>
        </authorList>
    </citation>
    <scope>IDENTIFICATION</scope>
</reference>
<feature type="region of interest" description="Disordered" evidence="3">
    <location>
        <begin position="307"/>
        <end position="409"/>
    </location>
</feature>
<dbReference type="InterPro" id="IPR051228">
    <property type="entry name" value="NADPH_Oxidase/PX-Domain"/>
</dbReference>
<dbReference type="Gene3D" id="3.30.1520.10">
    <property type="entry name" value="Phox-like domain"/>
    <property type="match status" value="1"/>
</dbReference>
<dbReference type="Gene3D" id="2.30.30.40">
    <property type="entry name" value="SH3 Domains"/>
    <property type="match status" value="2"/>
</dbReference>
<proteinExistence type="predicted"/>
<dbReference type="SUPFAM" id="SSF64268">
    <property type="entry name" value="PX domain"/>
    <property type="match status" value="1"/>
</dbReference>
<dbReference type="SMART" id="SM00326">
    <property type="entry name" value="SH3"/>
    <property type="match status" value="1"/>
</dbReference>
<feature type="domain" description="SH3" evidence="4">
    <location>
        <begin position="192"/>
        <end position="251"/>
    </location>
</feature>
<dbReference type="Pfam" id="PF00787">
    <property type="entry name" value="PX"/>
    <property type="match status" value="1"/>
</dbReference>
<evidence type="ECO:0000259" key="4">
    <source>
        <dbReference type="PROSITE" id="PS50002"/>
    </source>
</evidence>
<dbReference type="Ensembl" id="ENSVKKT00000025307.1">
    <property type="protein sequence ID" value="ENSVKKP00000024707.1"/>
    <property type="gene ID" value="ENSVKKG00000016270.1"/>
</dbReference>
<keyword evidence="7" id="KW-1185">Reference proteome</keyword>
<dbReference type="InterPro" id="IPR001452">
    <property type="entry name" value="SH3_domain"/>
</dbReference>
<name>A0A8D2LNN8_VARKO</name>
<dbReference type="CDD" id="cd12024">
    <property type="entry name" value="SH3_NoxO1_2"/>
    <property type="match status" value="1"/>
</dbReference>
<sequence>MLPLDRPRYPPICILSVLWSDQNNILIYRTFEEFKKLHKELKRKFPIESGLLKKSERTIPSGAAELLSVRGGGGGKGMHSLKLLEDYCQELLKTQPKIIQGEDVVQFFGAQSRDLDPAFPENSLPHPLHPPPRPASLGITQPVIAQVYRCLEAFDTDDTKGRPFKALKGETLEVLMKDKTALSSPSLPVPSCPGMLSFLTQAYEAREPDELSVKAGVVVEVLEKSDNGWWLVWYNGNAGYVPSMFLQPYQNPHSKFLALANGSTRLSTTDLSGARGDLSQSPPAQRKGCQGQNTWARAREETDLVQGAAAAMASPGLASDTERLSDSSANVSDQEPDWPQNPEDRGAGTILHTEAPAHTLRTGTDSPSLPSKTQQRSSPGLSEEPWGGLDRPHRSSGRPAVPPRPSRCEILQRCTTMTRRAMQRASPSARSLACQ</sequence>
<dbReference type="GO" id="GO:0005737">
    <property type="term" value="C:cytoplasm"/>
    <property type="evidence" value="ECO:0007669"/>
    <property type="project" value="TreeGrafter"/>
</dbReference>
<dbReference type="AlphaFoldDB" id="A0A8D2LNN8"/>
<protein>
    <submittedName>
        <fullName evidence="6">NADPH oxidase organizer 1</fullName>
    </submittedName>
</protein>
<dbReference type="SUPFAM" id="SSF50044">
    <property type="entry name" value="SH3-domain"/>
    <property type="match status" value="1"/>
</dbReference>
<dbReference type="Proteomes" id="UP000694545">
    <property type="component" value="Unplaced"/>
</dbReference>
<dbReference type="Pfam" id="PF14604">
    <property type="entry name" value="SH3_9"/>
    <property type="match status" value="1"/>
</dbReference>
<accession>A0A8D2LNN8</accession>
<dbReference type="GO" id="GO:0035091">
    <property type="term" value="F:phosphatidylinositol binding"/>
    <property type="evidence" value="ECO:0007669"/>
    <property type="project" value="InterPro"/>
</dbReference>
<dbReference type="PROSITE" id="PS50002">
    <property type="entry name" value="SH3"/>
    <property type="match status" value="1"/>
</dbReference>
<evidence type="ECO:0000259" key="5">
    <source>
        <dbReference type="PROSITE" id="PS50195"/>
    </source>
</evidence>
<dbReference type="OMA" id="TLYCAVR"/>
<dbReference type="PANTHER" id="PTHR15706:SF10">
    <property type="entry name" value="NADPH OXIDASE ORGANIZER 1"/>
    <property type="match status" value="1"/>
</dbReference>
<feature type="compositionally biased region" description="Polar residues" evidence="3">
    <location>
        <begin position="361"/>
        <end position="380"/>
    </location>
</feature>
<evidence type="ECO:0000313" key="6">
    <source>
        <dbReference type="Ensembl" id="ENSVKKP00000024707.1"/>
    </source>
</evidence>
<dbReference type="InterPro" id="IPR036871">
    <property type="entry name" value="PX_dom_sf"/>
</dbReference>
<evidence type="ECO:0000256" key="2">
    <source>
        <dbReference type="PROSITE-ProRule" id="PRU00192"/>
    </source>
</evidence>
<dbReference type="InterPro" id="IPR036028">
    <property type="entry name" value="SH3-like_dom_sf"/>
</dbReference>
<dbReference type="InterPro" id="IPR001683">
    <property type="entry name" value="PX_dom"/>
</dbReference>
<organism evidence="6 7">
    <name type="scientific">Varanus komodoensis</name>
    <name type="common">Komodo dragon</name>
    <dbReference type="NCBI Taxonomy" id="61221"/>
    <lineage>
        <taxon>Eukaryota</taxon>
        <taxon>Metazoa</taxon>
        <taxon>Chordata</taxon>
        <taxon>Craniata</taxon>
        <taxon>Vertebrata</taxon>
        <taxon>Euteleostomi</taxon>
        <taxon>Lepidosauria</taxon>
        <taxon>Squamata</taxon>
        <taxon>Bifurcata</taxon>
        <taxon>Unidentata</taxon>
        <taxon>Episquamata</taxon>
        <taxon>Toxicofera</taxon>
        <taxon>Anguimorpha</taxon>
        <taxon>Paleoanguimorpha</taxon>
        <taxon>Varanoidea</taxon>
        <taxon>Varanidae</taxon>
        <taxon>Varanus</taxon>
    </lineage>
</organism>
<dbReference type="InterPro" id="IPR035758">
    <property type="entry name" value="NoxO1_SH3_2"/>
</dbReference>
<dbReference type="PANTHER" id="PTHR15706">
    <property type="entry name" value="SH3 MULTIPLE DOMAIN"/>
    <property type="match status" value="1"/>
</dbReference>
<dbReference type="InterPro" id="IPR015039">
    <property type="entry name" value="NCF1_C"/>
</dbReference>
<evidence type="ECO:0000313" key="7">
    <source>
        <dbReference type="Proteomes" id="UP000694545"/>
    </source>
</evidence>
<evidence type="ECO:0000256" key="3">
    <source>
        <dbReference type="SAM" id="MobiDB-lite"/>
    </source>
</evidence>
<dbReference type="FunFam" id="2.30.30.40:FF:000219">
    <property type="entry name" value="NADPH oxidase organizer 1"/>
    <property type="match status" value="1"/>
</dbReference>
<dbReference type="GO" id="GO:0016176">
    <property type="term" value="F:superoxide-generating NADPH oxidase activator activity"/>
    <property type="evidence" value="ECO:0007669"/>
    <property type="project" value="TreeGrafter"/>
</dbReference>